<reference evidence="1" key="1">
    <citation type="submission" date="2023-01" db="EMBL/GenBank/DDBJ databases">
        <title>Whole-genome sequence of Pseudomonas putida NBRC 14671.</title>
        <authorList>
            <person name="Morohoshi T."/>
            <person name="Someya N."/>
        </authorList>
    </citation>
    <scope>NUCLEOTIDE SEQUENCE</scope>
    <source>
        <strain evidence="1">NBRC 14671</strain>
    </source>
</reference>
<dbReference type="Proteomes" id="UP001161257">
    <property type="component" value="Unassembled WGS sequence"/>
</dbReference>
<accession>A0AA37RNY8</accession>
<evidence type="ECO:0000313" key="1">
    <source>
        <dbReference type="EMBL" id="GLO37889.1"/>
    </source>
</evidence>
<organism evidence="1 2">
    <name type="scientific">Pseudomonas putida</name>
    <name type="common">Arthrobacter siderocapsulatus</name>
    <dbReference type="NCBI Taxonomy" id="303"/>
    <lineage>
        <taxon>Bacteria</taxon>
        <taxon>Pseudomonadati</taxon>
        <taxon>Pseudomonadota</taxon>
        <taxon>Gammaproteobacteria</taxon>
        <taxon>Pseudomonadales</taxon>
        <taxon>Pseudomonadaceae</taxon>
        <taxon>Pseudomonas</taxon>
    </lineage>
</organism>
<dbReference type="AlphaFoldDB" id="A0AA37RNY8"/>
<gene>
    <name evidence="1" type="ORF">PPUN14671_47260</name>
</gene>
<evidence type="ECO:0000313" key="2">
    <source>
        <dbReference type="Proteomes" id="UP001161257"/>
    </source>
</evidence>
<protein>
    <recommendedName>
        <fullName evidence="3">Restriction endonuclease type IV Mrr domain-containing protein</fullName>
    </recommendedName>
</protein>
<evidence type="ECO:0008006" key="3">
    <source>
        <dbReference type="Google" id="ProtNLM"/>
    </source>
</evidence>
<comment type="caution">
    <text evidence="1">The sequence shown here is derived from an EMBL/GenBank/DDBJ whole genome shotgun (WGS) entry which is preliminary data.</text>
</comment>
<dbReference type="RefSeq" id="WP_284356852.1">
    <property type="nucleotide sequence ID" value="NZ_BSKF01000016.1"/>
</dbReference>
<proteinExistence type="predicted"/>
<name>A0AA37RNY8_PSEPU</name>
<sequence>MQEINPTEVRFIKLGEGGEWEASCIAEGVIRLGYHSPHHQDSLDGNWYAVRQFWLKARGGKEGPTTSSVNQIRAFYELDDSCLWITFYKKRLYWCFAETKVIEISDQSRIREVIGQWSSCDIYGKPLRVENIDGRVTKVQGFRGTICTVDMQDYLIKKINGHTIDEVQTAKDSLQRLRDEVEELIKGLWWHDFELLIDLIFSKSGWQRFSVLGKTEKDIDLDVYSPATQKRAFVQIKSSTSKSDFELYLKSYDEYEQFDEMYFVYHTCREDLPSVLDERKDIHLWDLSRVACLVVNSGLVEWLINKRS</sequence>
<dbReference type="EMBL" id="BSKJ01000013">
    <property type="protein sequence ID" value="GLO37889.1"/>
    <property type="molecule type" value="Genomic_DNA"/>
</dbReference>